<sequence>MNRAATLATDPRLGTQHPRCPQARNNARAPTATVRATQHAAAALAKTVALKMQHPALHTARIAKTRMPQSRRRPARGHLATTSSTLLSKSMLTSSIRLRPARRQITPSDTLALVRDFGTKTNGCHLGAHVLCNLASRKGAAGPTPKQQLQGAMMAKIAFETSRNGAVWGFRSWGRYGPLSADGVEAS</sequence>
<dbReference type="AlphaFoldDB" id="A0A177C4R8"/>
<feature type="region of interest" description="Disordered" evidence="1">
    <location>
        <begin position="1"/>
        <end position="26"/>
    </location>
</feature>
<evidence type="ECO:0000313" key="2">
    <source>
        <dbReference type="EMBL" id="OAG02495.1"/>
    </source>
</evidence>
<keyword evidence="3" id="KW-1185">Reference proteome</keyword>
<proteinExistence type="predicted"/>
<reference evidence="2 3" key="1">
    <citation type="submission" date="2016-05" db="EMBL/GenBank/DDBJ databases">
        <title>Comparative analysis of secretome profiles of manganese(II)-oxidizing ascomycete fungi.</title>
        <authorList>
            <consortium name="DOE Joint Genome Institute"/>
            <person name="Zeiner C.A."/>
            <person name="Purvine S.O."/>
            <person name="Zink E.M."/>
            <person name="Wu S."/>
            <person name="Pasa-Tolic L."/>
            <person name="Chaput D.L."/>
            <person name="Haridas S."/>
            <person name="Grigoriev I.V."/>
            <person name="Santelli C.M."/>
            <person name="Hansel C.M."/>
        </authorList>
    </citation>
    <scope>NUCLEOTIDE SEQUENCE [LARGE SCALE GENOMIC DNA]</scope>
    <source>
        <strain evidence="2 3">AP3s5-JAC2a</strain>
    </source>
</reference>
<evidence type="ECO:0000313" key="3">
    <source>
        <dbReference type="Proteomes" id="UP000077069"/>
    </source>
</evidence>
<dbReference type="Proteomes" id="UP000077069">
    <property type="component" value="Unassembled WGS sequence"/>
</dbReference>
<dbReference type="InParanoid" id="A0A177C4R8"/>
<evidence type="ECO:0000256" key="1">
    <source>
        <dbReference type="SAM" id="MobiDB-lite"/>
    </source>
</evidence>
<name>A0A177C4R8_9PLEO</name>
<gene>
    <name evidence="2" type="ORF">CC84DRAFT_896423</name>
</gene>
<dbReference type="GeneID" id="28771309"/>
<organism evidence="2 3">
    <name type="scientific">Paraphaeosphaeria sporulosa</name>
    <dbReference type="NCBI Taxonomy" id="1460663"/>
    <lineage>
        <taxon>Eukaryota</taxon>
        <taxon>Fungi</taxon>
        <taxon>Dikarya</taxon>
        <taxon>Ascomycota</taxon>
        <taxon>Pezizomycotina</taxon>
        <taxon>Dothideomycetes</taxon>
        <taxon>Pleosporomycetidae</taxon>
        <taxon>Pleosporales</taxon>
        <taxon>Massarineae</taxon>
        <taxon>Didymosphaeriaceae</taxon>
        <taxon>Paraphaeosphaeria</taxon>
    </lineage>
</organism>
<accession>A0A177C4R8</accession>
<protein>
    <submittedName>
        <fullName evidence="2">Uncharacterized protein</fullName>
    </submittedName>
</protein>
<dbReference type="EMBL" id="KV441555">
    <property type="protein sequence ID" value="OAG02495.1"/>
    <property type="molecule type" value="Genomic_DNA"/>
</dbReference>
<dbReference type="RefSeq" id="XP_018032860.1">
    <property type="nucleotide sequence ID" value="XM_018187823.1"/>
</dbReference>